<reference evidence="1" key="2">
    <citation type="submission" date="2015-06" db="UniProtKB">
        <authorList>
            <consortium name="EnsemblProtists"/>
        </authorList>
    </citation>
    <scope>IDENTIFICATION</scope>
    <source>
        <strain evidence="1">Emoy2</strain>
    </source>
</reference>
<organism evidence="1 2">
    <name type="scientific">Hyaloperonospora arabidopsidis (strain Emoy2)</name>
    <name type="common">Downy mildew agent</name>
    <name type="synonym">Peronospora arabidopsidis</name>
    <dbReference type="NCBI Taxonomy" id="559515"/>
    <lineage>
        <taxon>Eukaryota</taxon>
        <taxon>Sar</taxon>
        <taxon>Stramenopiles</taxon>
        <taxon>Oomycota</taxon>
        <taxon>Peronosporomycetes</taxon>
        <taxon>Peronosporales</taxon>
        <taxon>Peronosporaceae</taxon>
        <taxon>Hyaloperonospora</taxon>
    </lineage>
</organism>
<dbReference type="VEuPathDB" id="FungiDB:HpaG808027"/>
<keyword evidence="2" id="KW-1185">Reference proteome</keyword>
<dbReference type="HOGENOM" id="CLU_1317650_0_0_1"/>
<sequence>MHDVQIRVDGGSSFIIQLACCADCGHQPDTELLHFGRLLTRRDAAALQTSNHCVDRGSQRRCDGVKQPPGRVSWCCCAACWWKTAVMRRHLNAMLVQPCGYPVQRMSAREAHLRARRSHSAPDTGESSSCRRLLQPGHDTLDSTSHVACTVRRHSNQPSYQFSDCCCIAFCSLIQFNELNCLYQRTSSRACSPIFASLKGEAISDCAQG</sequence>
<proteinExistence type="predicted"/>
<dbReference type="Proteomes" id="UP000011713">
    <property type="component" value="Unassembled WGS sequence"/>
</dbReference>
<evidence type="ECO:0000313" key="1">
    <source>
        <dbReference type="EnsemblProtists" id="HpaP808027"/>
    </source>
</evidence>
<dbReference type="AlphaFoldDB" id="M4BNN9"/>
<dbReference type="EMBL" id="JH598462">
    <property type="status" value="NOT_ANNOTATED_CDS"/>
    <property type="molecule type" value="Genomic_DNA"/>
</dbReference>
<name>M4BNN9_HYAAE</name>
<protein>
    <submittedName>
        <fullName evidence="1">Uncharacterized protein</fullName>
    </submittedName>
</protein>
<dbReference type="InParanoid" id="M4BNN9"/>
<reference evidence="2" key="1">
    <citation type="journal article" date="2010" name="Science">
        <title>Signatures of adaptation to obligate biotrophy in the Hyaloperonospora arabidopsidis genome.</title>
        <authorList>
            <person name="Baxter L."/>
            <person name="Tripathy S."/>
            <person name="Ishaque N."/>
            <person name="Boot N."/>
            <person name="Cabral A."/>
            <person name="Kemen E."/>
            <person name="Thines M."/>
            <person name="Ah-Fong A."/>
            <person name="Anderson R."/>
            <person name="Badejoko W."/>
            <person name="Bittner-Eddy P."/>
            <person name="Boore J.L."/>
            <person name="Chibucos M.C."/>
            <person name="Coates M."/>
            <person name="Dehal P."/>
            <person name="Delehaunty K."/>
            <person name="Dong S."/>
            <person name="Downton P."/>
            <person name="Dumas B."/>
            <person name="Fabro G."/>
            <person name="Fronick C."/>
            <person name="Fuerstenberg S.I."/>
            <person name="Fulton L."/>
            <person name="Gaulin E."/>
            <person name="Govers F."/>
            <person name="Hughes L."/>
            <person name="Humphray S."/>
            <person name="Jiang R.H."/>
            <person name="Judelson H."/>
            <person name="Kamoun S."/>
            <person name="Kyung K."/>
            <person name="Meijer H."/>
            <person name="Minx P."/>
            <person name="Morris P."/>
            <person name="Nelson J."/>
            <person name="Phuntumart V."/>
            <person name="Qutob D."/>
            <person name="Rehmany A."/>
            <person name="Rougon-Cardoso A."/>
            <person name="Ryden P."/>
            <person name="Torto-Alalibo T."/>
            <person name="Studholme D."/>
            <person name="Wang Y."/>
            <person name="Win J."/>
            <person name="Wood J."/>
            <person name="Clifton S.W."/>
            <person name="Rogers J."/>
            <person name="Van den Ackerveken G."/>
            <person name="Jones J.D."/>
            <person name="McDowell J.M."/>
            <person name="Beynon J."/>
            <person name="Tyler B.M."/>
        </authorList>
    </citation>
    <scope>NUCLEOTIDE SEQUENCE [LARGE SCALE GENOMIC DNA]</scope>
    <source>
        <strain evidence="2">Emoy2</strain>
    </source>
</reference>
<accession>M4BNN9</accession>
<evidence type="ECO:0000313" key="2">
    <source>
        <dbReference type="Proteomes" id="UP000011713"/>
    </source>
</evidence>
<dbReference type="EnsemblProtists" id="HpaT808027">
    <property type="protein sequence ID" value="HpaP808027"/>
    <property type="gene ID" value="HpaG808027"/>
</dbReference>